<dbReference type="InterPro" id="IPR018485">
    <property type="entry name" value="FGGY_C"/>
</dbReference>
<dbReference type="PANTHER" id="PTHR43095">
    <property type="entry name" value="SUGAR KINASE"/>
    <property type="match status" value="1"/>
</dbReference>
<dbReference type="Proteomes" id="UP000186039">
    <property type="component" value="Unassembled WGS sequence"/>
</dbReference>
<dbReference type="CDD" id="cd07804">
    <property type="entry name" value="ASKHA_NBD_FGGY_RrXK-like"/>
    <property type="match status" value="1"/>
</dbReference>
<evidence type="ECO:0000256" key="3">
    <source>
        <dbReference type="ARBA" id="ARBA00022777"/>
    </source>
</evidence>
<comment type="caution">
    <text evidence="7">The sequence shown here is derived from an EMBL/GenBank/DDBJ whole genome shotgun (WGS) entry which is preliminary data.</text>
</comment>
<dbReference type="InterPro" id="IPR018484">
    <property type="entry name" value="FGGY_N"/>
</dbReference>
<evidence type="ECO:0000259" key="5">
    <source>
        <dbReference type="Pfam" id="PF00370"/>
    </source>
</evidence>
<organism evidence="7 8">
    <name type="scientific">Vibrio panuliri</name>
    <dbReference type="NCBI Taxonomy" id="1381081"/>
    <lineage>
        <taxon>Bacteria</taxon>
        <taxon>Pseudomonadati</taxon>
        <taxon>Pseudomonadota</taxon>
        <taxon>Gammaproteobacteria</taxon>
        <taxon>Vibrionales</taxon>
        <taxon>Vibrionaceae</taxon>
        <taxon>Vibrio</taxon>
    </lineage>
</organism>
<accession>A0ABX3FLI3</accession>
<dbReference type="PROSITE" id="PS00445">
    <property type="entry name" value="FGGY_KINASES_2"/>
    <property type="match status" value="1"/>
</dbReference>
<dbReference type="SUPFAM" id="SSF53067">
    <property type="entry name" value="Actin-like ATPase domain"/>
    <property type="match status" value="2"/>
</dbReference>
<evidence type="ECO:0000256" key="2">
    <source>
        <dbReference type="ARBA" id="ARBA00022679"/>
    </source>
</evidence>
<evidence type="ECO:0000256" key="4">
    <source>
        <dbReference type="RuleBase" id="RU003733"/>
    </source>
</evidence>
<dbReference type="PIRSF" id="PIRSF000538">
    <property type="entry name" value="GlpK"/>
    <property type="match status" value="1"/>
</dbReference>
<proteinExistence type="inferred from homology"/>
<name>A0ABX3FLI3_9VIBR</name>
<keyword evidence="3 4" id="KW-0418">Kinase</keyword>
<evidence type="ECO:0000259" key="6">
    <source>
        <dbReference type="Pfam" id="PF02782"/>
    </source>
</evidence>
<reference evidence="7 8" key="1">
    <citation type="submission" date="2016-09" db="EMBL/GenBank/DDBJ databases">
        <title>Genomic Taxonomy of the Vibrionaceae.</title>
        <authorList>
            <person name="Gonzalez-Castillo A."/>
            <person name="Gomez-Gil B."/>
            <person name="Enciso-Ibarra K."/>
        </authorList>
    </citation>
    <scope>NUCLEOTIDE SEQUENCE [LARGE SCALE GENOMIC DNA]</scope>
    <source>
        <strain evidence="7 8">CAIM 1902</strain>
    </source>
</reference>
<dbReference type="InterPro" id="IPR000577">
    <property type="entry name" value="Carb_kinase_FGGY"/>
</dbReference>
<dbReference type="Gene3D" id="3.30.420.40">
    <property type="match status" value="2"/>
</dbReference>
<dbReference type="EMBL" id="MJMH01000099">
    <property type="protein sequence ID" value="OLQ95090.1"/>
    <property type="molecule type" value="Genomic_DNA"/>
</dbReference>
<sequence length="506" mass="55698">MEQTYYLGIDIGTYSSKGVLVDTYGEIIAQHSIAHELSVPHEGFAEHDAMQVWWGEFQAICRELISLSGIDAEQIKAVGHSAMSPCLVCADEQGKPLHAAILYGIDTRASEQQQQMYQLLGQDNIYQLSGGLLSSQSVVPKMLWVKQHMPKVWNQTHYLFSASGFITYQLTNHYCLDCYDAIAYSGIYNCHSNSWDLDSCQRLGINKPLPQLHWATEIVGKVTEDAARATGLKVGTPVLTGCADAGAEALSAGVMANGDTMLMYGSSTFFITRTPYRISSPIFWSNCFLEPDTYVVTGGTATCGSLLTWYLNQFGSQAKLDSKLHHTNPHAELMKKFEHSAPGANGLICLPYFSGERTPILDSDAKGMLFGLTLGHTDADIYRSVVEGIAMSITHNIRALGLECEVKRLLAVGGGVNNHHLLQSVSDFAQVEQSVSDRSVGASYGNCMMAAVCCGQFECLDDAVSHWVKFEQNFKANPPIVELERNYEIYLHLYQANRELMHGLSS</sequence>
<keyword evidence="8" id="KW-1185">Reference proteome</keyword>
<evidence type="ECO:0000313" key="7">
    <source>
        <dbReference type="EMBL" id="OLQ95090.1"/>
    </source>
</evidence>
<evidence type="ECO:0000256" key="1">
    <source>
        <dbReference type="ARBA" id="ARBA00009156"/>
    </source>
</evidence>
<feature type="domain" description="Carbohydrate kinase FGGY N-terminal" evidence="5">
    <location>
        <begin position="5"/>
        <end position="248"/>
    </location>
</feature>
<dbReference type="RefSeq" id="WP_075714137.1">
    <property type="nucleotide sequence ID" value="NZ_AP019655.1"/>
</dbReference>
<comment type="similarity">
    <text evidence="1 4">Belongs to the FGGY kinase family.</text>
</comment>
<evidence type="ECO:0000313" key="8">
    <source>
        <dbReference type="Proteomes" id="UP000186039"/>
    </source>
</evidence>
<feature type="domain" description="Carbohydrate kinase FGGY C-terminal" evidence="6">
    <location>
        <begin position="262"/>
        <end position="452"/>
    </location>
</feature>
<gene>
    <name evidence="7" type="ORF">BIY20_07015</name>
</gene>
<protein>
    <recommendedName>
        <fullName evidence="9">Carbohydrate kinase</fullName>
    </recommendedName>
</protein>
<dbReference type="Pfam" id="PF00370">
    <property type="entry name" value="FGGY_N"/>
    <property type="match status" value="1"/>
</dbReference>
<dbReference type="InterPro" id="IPR050406">
    <property type="entry name" value="FGGY_Carb_Kinase"/>
</dbReference>
<evidence type="ECO:0008006" key="9">
    <source>
        <dbReference type="Google" id="ProtNLM"/>
    </source>
</evidence>
<keyword evidence="2 4" id="KW-0808">Transferase</keyword>
<dbReference type="InterPro" id="IPR018483">
    <property type="entry name" value="Carb_kinase_FGGY_CS"/>
</dbReference>
<dbReference type="InterPro" id="IPR043129">
    <property type="entry name" value="ATPase_NBD"/>
</dbReference>
<dbReference type="Pfam" id="PF02782">
    <property type="entry name" value="FGGY_C"/>
    <property type="match status" value="1"/>
</dbReference>